<evidence type="ECO:0000256" key="2">
    <source>
        <dbReference type="ARBA" id="ARBA00023015"/>
    </source>
</evidence>
<organism evidence="6 7">
    <name type="scientific">Victivallis lenta</name>
    <dbReference type="NCBI Taxonomy" id="2606640"/>
    <lineage>
        <taxon>Bacteria</taxon>
        <taxon>Pseudomonadati</taxon>
        <taxon>Lentisphaerota</taxon>
        <taxon>Lentisphaeria</taxon>
        <taxon>Victivallales</taxon>
        <taxon>Victivallaceae</taxon>
        <taxon>Victivallis</taxon>
    </lineage>
</organism>
<keyword evidence="2" id="KW-0805">Transcription regulation</keyword>
<protein>
    <submittedName>
        <fullName evidence="6">MerR family transcriptional regulator</fullName>
    </submittedName>
</protein>
<dbReference type="Pfam" id="PF13411">
    <property type="entry name" value="MerR_1"/>
    <property type="match status" value="1"/>
</dbReference>
<name>A0A844G1B3_9BACT</name>
<dbReference type="InterPro" id="IPR000551">
    <property type="entry name" value="MerR-type_HTH_dom"/>
</dbReference>
<evidence type="ECO:0000256" key="1">
    <source>
        <dbReference type="ARBA" id="ARBA00022491"/>
    </source>
</evidence>
<dbReference type="PANTHER" id="PTHR30204:SF69">
    <property type="entry name" value="MERR-FAMILY TRANSCRIPTIONAL REGULATOR"/>
    <property type="match status" value="1"/>
</dbReference>
<reference evidence="6 7" key="1">
    <citation type="submission" date="2019-08" db="EMBL/GenBank/DDBJ databases">
        <title>In-depth cultivation of the pig gut microbiome towards novel bacterial diversity and tailored functional studies.</title>
        <authorList>
            <person name="Wylensek D."/>
            <person name="Hitch T.C.A."/>
            <person name="Clavel T."/>
        </authorList>
    </citation>
    <scope>NUCLEOTIDE SEQUENCE [LARGE SCALE GENOMIC DNA]</scope>
    <source>
        <strain evidence="6 7">BBE-744-WT-12</strain>
    </source>
</reference>
<dbReference type="GO" id="GO:0003677">
    <property type="term" value="F:DNA binding"/>
    <property type="evidence" value="ECO:0007669"/>
    <property type="project" value="UniProtKB-KW"/>
</dbReference>
<sequence>MIPPIRPFKPSYDRTPKYSVKEVSEMTGLSSYTIRYYDNAGLIPGLDRTEGNARLFSDYAVSWLHLVHCLRTTGLPVEQVRHYIRLCQKGDSTIRERGEMIFRQKKVLQQQIRELQRQMEVLKYKENYYKEKIRNPENDYCNPRTHVIVQEPAVTPE</sequence>
<accession>A0A844G1B3</accession>
<gene>
    <name evidence="6" type="ORF">FYJ85_10505</name>
</gene>
<dbReference type="Proteomes" id="UP000435649">
    <property type="component" value="Unassembled WGS sequence"/>
</dbReference>
<keyword evidence="1" id="KW-0678">Repressor</keyword>
<keyword evidence="7" id="KW-1185">Reference proteome</keyword>
<dbReference type="InterPro" id="IPR047057">
    <property type="entry name" value="MerR_fam"/>
</dbReference>
<dbReference type="PROSITE" id="PS50937">
    <property type="entry name" value="HTH_MERR_2"/>
    <property type="match status" value="1"/>
</dbReference>
<comment type="caution">
    <text evidence="6">The sequence shown here is derived from an EMBL/GenBank/DDBJ whole genome shotgun (WGS) entry which is preliminary data.</text>
</comment>
<dbReference type="Gene3D" id="1.10.1660.10">
    <property type="match status" value="1"/>
</dbReference>
<dbReference type="AlphaFoldDB" id="A0A844G1B3"/>
<dbReference type="GO" id="GO:0003700">
    <property type="term" value="F:DNA-binding transcription factor activity"/>
    <property type="evidence" value="ECO:0007669"/>
    <property type="project" value="InterPro"/>
</dbReference>
<evidence type="ECO:0000259" key="5">
    <source>
        <dbReference type="PROSITE" id="PS50937"/>
    </source>
</evidence>
<dbReference type="PANTHER" id="PTHR30204">
    <property type="entry name" value="REDOX-CYCLING DRUG-SENSING TRANSCRIPTIONAL ACTIVATOR SOXR"/>
    <property type="match status" value="1"/>
</dbReference>
<proteinExistence type="predicted"/>
<evidence type="ECO:0000256" key="3">
    <source>
        <dbReference type="ARBA" id="ARBA00023125"/>
    </source>
</evidence>
<dbReference type="SMART" id="SM00422">
    <property type="entry name" value="HTH_MERR"/>
    <property type="match status" value="1"/>
</dbReference>
<evidence type="ECO:0000256" key="4">
    <source>
        <dbReference type="ARBA" id="ARBA00023163"/>
    </source>
</evidence>
<dbReference type="InterPro" id="IPR009061">
    <property type="entry name" value="DNA-bd_dom_put_sf"/>
</dbReference>
<feature type="domain" description="HTH merR-type" evidence="5">
    <location>
        <begin position="17"/>
        <end position="86"/>
    </location>
</feature>
<dbReference type="EMBL" id="VUNS01000010">
    <property type="protein sequence ID" value="MST97470.1"/>
    <property type="molecule type" value="Genomic_DNA"/>
</dbReference>
<dbReference type="RefSeq" id="WP_154418391.1">
    <property type="nucleotide sequence ID" value="NZ_VUNS01000010.1"/>
</dbReference>
<dbReference type="CDD" id="cd01109">
    <property type="entry name" value="HTH_YyaN"/>
    <property type="match status" value="1"/>
</dbReference>
<evidence type="ECO:0000313" key="7">
    <source>
        <dbReference type="Proteomes" id="UP000435649"/>
    </source>
</evidence>
<keyword evidence="4" id="KW-0804">Transcription</keyword>
<dbReference type="SUPFAM" id="SSF46955">
    <property type="entry name" value="Putative DNA-binding domain"/>
    <property type="match status" value="1"/>
</dbReference>
<keyword evidence="3" id="KW-0238">DNA-binding</keyword>
<evidence type="ECO:0000313" key="6">
    <source>
        <dbReference type="EMBL" id="MST97470.1"/>
    </source>
</evidence>